<gene>
    <name evidence="2" type="ORF">NQ315_010650</name>
</gene>
<reference evidence="2 3" key="1">
    <citation type="journal article" date="2023" name="Insect Mol. Biol.">
        <title>Genome sequencing provides insights into the evolution of gene families encoding plant cell wall-degrading enzymes in longhorned beetles.</title>
        <authorList>
            <person name="Shin N.R."/>
            <person name="Okamura Y."/>
            <person name="Kirsch R."/>
            <person name="Pauchet Y."/>
        </authorList>
    </citation>
    <scope>NUCLEOTIDE SEQUENCE [LARGE SCALE GENOMIC DNA]</scope>
    <source>
        <strain evidence="2">EAD_L_NR</strain>
    </source>
</reference>
<dbReference type="EMBL" id="JANEYG010000009">
    <property type="protein sequence ID" value="KAJ8921740.1"/>
    <property type="molecule type" value="Genomic_DNA"/>
</dbReference>
<name>A0AAV8W6S9_9CUCU</name>
<keyword evidence="3" id="KW-1185">Reference proteome</keyword>
<organism evidence="2 3">
    <name type="scientific">Exocentrus adspersus</name>
    <dbReference type="NCBI Taxonomy" id="1586481"/>
    <lineage>
        <taxon>Eukaryota</taxon>
        <taxon>Metazoa</taxon>
        <taxon>Ecdysozoa</taxon>
        <taxon>Arthropoda</taxon>
        <taxon>Hexapoda</taxon>
        <taxon>Insecta</taxon>
        <taxon>Pterygota</taxon>
        <taxon>Neoptera</taxon>
        <taxon>Endopterygota</taxon>
        <taxon>Coleoptera</taxon>
        <taxon>Polyphaga</taxon>
        <taxon>Cucujiformia</taxon>
        <taxon>Chrysomeloidea</taxon>
        <taxon>Cerambycidae</taxon>
        <taxon>Lamiinae</taxon>
        <taxon>Acanthocinini</taxon>
        <taxon>Exocentrus</taxon>
    </lineage>
</organism>
<proteinExistence type="predicted"/>
<dbReference type="InterPro" id="IPR036397">
    <property type="entry name" value="RNaseH_sf"/>
</dbReference>
<comment type="caution">
    <text evidence="2">The sequence shown here is derived from an EMBL/GenBank/DDBJ whole genome shotgun (WGS) entry which is preliminary data.</text>
</comment>
<accession>A0AAV8W6S9</accession>
<dbReference type="InterPro" id="IPR012337">
    <property type="entry name" value="RNaseH-like_sf"/>
</dbReference>
<dbReference type="CDD" id="cd09276">
    <property type="entry name" value="Rnase_HI_RT_non_LTR"/>
    <property type="match status" value="1"/>
</dbReference>
<evidence type="ECO:0000313" key="3">
    <source>
        <dbReference type="Proteomes" id="UP001159042"/>
    </source>
</evidence>
<dbReference type="InterPro" id="IPR002156">
    <property type="entry name" value="RNaseH_domain"/>
</dbReference>
<dbReference type="GO" id="GO:0003676">
    <property type="term" value="F:nucleic acid binding"/>
    <property type="evidence" value="ECO:0007669"/>
    <property type="project" value="InterPro"/>
</dbReference>
<protein>
    <recommendedName>
        <fullName evidence="1">RNase H type-1 domain-containing protein</fullName>
    </recommendedName>
</protein>
<dbReference type="Gene3D" id="3.30.420.10">
    <property type="entry name" value="Ribonuclease H-like superfamily/Ribonuclease H"/>
    <property type="match status" value="1"/>
</dbReference>
<sequence length="301" mass="33841">MIFFNRRRKIDDFRVPTMYGKSLTLVGEVKYLGVTLDNGEDYQEISGNHVAAKECLRLRKNYSISFPSREQWKQEGYNMFPPRSLVCYTSYKNEYSGAGIYLENSGVQQSYSLGSYATVFQADVFAILMVAQREDVKNCTEERIFICSDSQVALRAISSPRTRSMLVQECGDALESLARQKEVGLVWVPGHMGIPGNERADQLARLGSGEPPQGPELILGISRGSINGALSRWAYRRLGLSWRMNTGCGQAHNFLNGPDMSKTVWLLNLGRRALNQMVGILTGHCRLRRHLHLLGIEKSPL</sequence>
<dbReference type="PROSITE" id="PS50879">
    <property type="entry name" value="RNASE_H_1"/>
    <property type="match status" value="1"/>
</dbReference>
<dbReference type="Pfam" id="PF00075">
    <property type="entry name" value="RNase_H"/>
    <property type="match status" value="1"/>
</dbReference>
<feature type="domain" description="RNase H type-1" evidence="1">
    <location>
        <begin position="81"/>
        <end position="209"/>
    </location>
</feature>
<evidence type="ECO:0000313" key="2">
    <source>
        <dbReference type="EMBL" id="KAJ8921740.1"/>
    </source>
</evidence>
<dbReference type="SUPFAM" id="SSF53098">
    <property type="entry name" value="Ribonuclease H-like"/>
    <property type="match status" value="1"/>
</dbReference>
<dbReference type="Proteomes" id="UP001159042">
    <property type="component" value="Unassembled WGS sequence"/>
</dbReference>
<evidence type="ECO:0000259" key="1">
    <source>
        <dbReference type="PROSITE" id="PS50879"/>
    </source>
</evidence>
<dbReference type="GO" id="GO:0004523">
    <property type="term" value="F:RNA-DNA hybrid ribonuclease activity"/>
    <property type="evidence" value="ECO:0007669"/>
    <property type="project" value="InterPro"/>
</dbReference>
<dbReference type="AlphaFoldDB" id="A0AAV8W6S9"/>